<gene>
    <name evidence="1" type="ORF">DQX05_15205</name>
</gene>
<dbReference type="OrthoDB" id="9796770at2"/>
<evidence type="ECO:0000313" key="2">
    <source>
        <dbReference type="Proteomes" id="UP000266177"/>
    </source>
</evidence>
<organism evidence="1 2">
    <name type="scientific">Paenibacillus thiaminolyticus</name>
    <name type="common">Bacillus thiaminolyticus</name>
    <dbReference type="NCBI Taxonomy" id="49283"/>
    <lineage>
        <taxon>Bacteria</taxon>
        <taxon>Bacillati</taxon>
        <taxon>Bacillota</taxon>
        <taxon>Bacilli</taxon>
        <taxon>Bacillales</taxon>
        <taxon>Paenibacillaceae</taxon>
        <taxon>Paenibacillus</taxon>
    </lineage>
</organism>
<dbReference type="EMBL" id="QYZD01000013">
    <property type="protein sequence ID" value="RJG22902.1"/>
    <property type="molecule type" value="Genomic_DNA"/>
</dbReference>
<comment type="caution">
    <text evidence="1">The sequence shown here is derived from an EMBL/GenBank/DDBJ whole genome shotgun (WGS) entry which is preliminary data.</text>
</comment>
<protein>
    <submittedName>
        <fullName evidence="1">Uncharacterized protein</fullName>
    </submittedName>
</protein>
<proteinExistence type="predicted"/>
<dbReference type="AlphaFoldDB" id="A0A3A3GID4"/>
<sequence length="74" mass="8314">MWTAEMLATERGVFEIFTQSQGDPLCIPQLHCEFDERGDYFADRFVDEFRVVIINLKEAGTSCKISEASVHGAG</sequence>
<dbReference type="RefSeq" id="WP_119794425.1">
    <property type="nucleotide sequence ID" value="NZ_QYZD01000013.1"/>
</dbReference>
<evidence type="ECO:0000313" key="1">
    <source>
        <dbReference type="EMBL" id="RJG22902.1"/>
    </source>
</evidence>
<name>A0A3A3GID4_PANTH</name>
<accession>A0A3A3GID4</accession>
<reference evidence="1 2" key="1">
    <citation type="submission" date="2018-09" db="EMBL/GenBank/DDBJ databases">
        <title>Paenibacillus SK2017-BO5.</title>
        <authorList>
            <person name="Piskunova J.V."/>
            <person name="Dubiley S.A."/>
            <person name="Severinov K.V."/>
        </authorList>
    </citation>
    <scope>NUCLEOTIDE SEQUENCE [LARGE SCALE GENOMIC DNA]</scope>
    <source>
        <strain evidence="1 2">BO5</strain>
    </source>
</reference>
<dbReference type="Proteomes" id="UP000266177">
    <property type="component" value="Unassembled WGS sequence"/>
</dbReference>